<feature type="region of interest" description="Disordered" evidence="1">
    <location>
        <begin position="1"/>
        <end position="43"/>
    </location>
</feature>
<dbReference type="Proteomes" id="UP000012065">
    <property type="component" value="Unassembled WGS sequence"/>
</dbReference>
<dbReference type="HOGENOM" id="CLU_2005470_0_0_1"/>
<gene>
    <name evidence="2" type="ORF">BN14_03539</name>
</gene>
<accession>M5BSQ0</accession>
<comment type="caution">
    <text evidence="2">The sequence shown here is derived from an EMBL/GenBank/DDBJ whole genome shotgun (WGS) entry which is preliminary data.</text>
</comment>
<evidence type="ECO:0000313" key="3">
    <source>
        <dbReference type="Proteomes" id="UP000012065"/>
    </source>
</evidence>
<dbReference type="EMBL" id="CAOJ01004979">
    <property type="protein sequence ID" value="CCO29525.1"/>
    <property type="molecule type" value="Genomic_DNA"/>
</dbReference>
<name>M5BSQ0_THACB</name>
<dbReference type="AlphaFoldDB" id="M5BSQ0"/>
<evidence type="ECO:0000256" key="1">
    <source>
        <dbReference type="SAM" id="MobiDB-lite"/>
    </source>
</evidence>
<protein>
    <submittedName>
        <fullName evidence="2">Uncharacterized protein</fullName>
    </submittedName>
</protein>
<proteinExistence type="predicted"/>
<organism evidence="2 3">
    <name type="scientific">Thanatephorus cucumeris (strain AG1-IB / isolate 7/3/14)</name>
    <name type="common">Lettuce bottom rot fungus</name>
    <name type="synonym">Rhizoctonia solani</name>
    <dbReference type="NCBI Taxonomy" id="1108050"/>
    <lineage>
        <taxon>Eukaryota</taxon>
        <taxon>Fungi</taxon>
        <taxon>Dikarya</taxon>
        <taxon>Basidiomycota</taxon>
        <taxon>Agaricomycotina</taxon>
        <taxon>Agaricomycetes</taxon>
        <taxon>Cantharellales</taxon>
        <taxon>Ceratobasidiaceae</taxon>
        <taxon>Rhizoctonia</taxon>
        <taxon>Rhizoctonia solani AG-1</taxon>
    </lineage>
</organism>
<evidence type="ECO:0000313" key="2">
    <source>
        <dbReference type="EMBL" id="CCO29525.1"/>
    </source>
</evidence>
<sequence>MAARAASPSITSPTVQQQQQQQQGLPPQRRLSSRRGSMAAVDPWGKHYDEQYSKINPAVAHLGLPSSGYPAPTLLLRKTPMAIRHRPVHMVAQGRSAIDPTSADLPGAPTLALMARVANASARV</sequence>
<reference evidence="2 3" key="1">
    <citation type="journal article" date="2013" name="J. Biotechnol.">
        <title>Establishment and interpretation of the genome sequence of the phytopathogenic fungus Rhizoctonia solani AG1-IB isolate 7/3/14.</title>
        <authorList>
            <person name="Wibberg D.W."/>
            <person name="Jelonek L.J."/>
            <person name="Rupp O.R."/>
            <person name="Hennig M.H."/>
            <person name="Eikmeyer F.E."/>
            <person name="Goesmann A.G."/>
            <person name="Hartmann A.H."/>
            <person name="Borriss R.B."/>
            <person name="Grosch R.G."/>
            <person name="Puehler A.P."/>
            <person name="Schlueter A.S."/>
        </authorList>
    </citation>
    <scope>NUCLEOTIDE SEQUENCE [LARGE SCALE GENOMIC DNA]</scope>
    <source>
        <strain evidence="3">AG1-IB / isolate 7/3/14</strain>
    </source>
</reference>